<feature type="signal peptide" evidence="1">
    <location>
        <begin position="1"/>
        <end position="30"/>
    </location>
</feature>
<comment type="caution">
    <text evidence="2">The sequence shown here is derived from an EMBL/GenBank/DDBJ whole genome shotgun (WGS) entry which is preliminary data.</text>
</comment>
<evidence type="ECO:0000313" key="2">
    <source>
        <dbReference type="EMBL" id="CAG9560063.1"/>
    </source>
</evidence>
<keyword evidence="3" id="KW-1185">Reference proteome</keyword>
<reference evidence="2" key="1">
    <citation type="submission" date="2021-09" db="EMBL/GenBank/DDBJ databases">
        <authorList>
            <person name="Martin H S."/>
        </authorList>
    </citation>
    <scope>NUCLEOTIDE SEQUENCE</scope>
</reference>
<dbReference type="AlphaFoldDB" id="A0A8J2VW77"/>
<protein>
    <submittedName>
        <fullName evidence="2">(African queen) hypothetical protein</fullName>
    </submittedName>
</protein>
<proteinExistence type="predicted"/>
<evidence type="ECO:0000256" key="1">
    <source>
        <dbReference type="SAM" id="SignalP"/>
    </source>
</evidence>
<dbReference type="OrthoDB" id="10349374at2759"/>
<gene>
    <name evidence="2" type="ORF">DCHRY22_LOCUS1791</name>
</gene>
<sequence>MVLSISNCVRVAFVSICLTLWLLFTDDISSDPVILYDVLDYSKPESSSYFQHNEPMLTFDYLAAVSEALHLMYRRRLRGIVDHRMIYCNHFFLALRMGWISICR</sequence>
<organism evidence="2 3">
    <name type="scientific">Danaus chrysippus</name>
    <name type="common">African queen</name>
    <dbReference type="NCBI Taxonomy" id="151541"/>
    <lineage>
        <taxon>Eukaryota</taxon>
        <taxon>Metazoa</taxon>
        <taxon>Ecdysozoa</taxon>
        <taxon>Arthropoda</taxon>
        <taxon>Hexapoda</taxon>
        <taxon>Insecta</taxon>
        <taxon>Pterygota</taxon>
        <taxon>Neoptera</taxon>
        <taxon>Endopterygota</taxon>
        <taxon>Lepidoptera</taxon>
        <taxon>Glossata</taxon>
        <taxon>Ditrysia</taxon>
        <taxon>Papilionoidea</taxon>
        <taxon>Nymphalidae</taxon>
        <taxon>Danainae</taxon>
        <taxon>Danaini</taxon>
        <taxon>Danaina</taxon>
        <taxon>Danaus</taxon>
        <taxon>Anosia</taxon>
    </lineage>
</organism>
<keyword evidence="1" id="KW-0732">Signal</keyword>
<name>A0A8J2VW77_9NEOP</name>
<dbReference type="Proteomes" id="UP000789524">
    <property type="component" value="Unassembled WGS sequence"/>
</dbReference>
<accession>A0A8J2VW77</accession>
<evidence type="ECO:0000313" key="3">
    <source>
        <dbReference type="Proteomes" id="UP000789524"/>
    </source>
</evidence>
<feature type="chain" id="PRO_5035225884" evidence="1">
    <location>
        <begin position="31"/>
        <end position="104"/>
    </location>
</feature>
<dbReference type="EMBL" id="CAKASE010000044">
    <property type="protein sequence ID" value="CAG9560063.1"/>
    <property type="molecule type" value="Genomic_DNA"/>
</dbReference>